<name>A0A3M6QTI0_9BURK</name>
<keyword evidence="8 14" id="KW-0169">Cobalamin biosynthesis</keyword>
<dbReference type="PIRSF" id="PIRSF006135">
    <property type="entry name" value="CobU"/>
    <property type="match status" value="1"/>
</dbReference>
<comment type="pathway">
    <text evidence="6 14">Cofactor biosynthesis; adenosylcobalamin biosynthesis; adenosylcobalamin from cob(II)yrinate a,c-diamide: step 5/7.</text>
</comment>
<evidence type="ECO:0000256" key="5">
    <source>
        <dbReference type="ARBA" id="ARBA00004692"/>
    </source>
</evidence>
<evidence type="ECO:0000256" key="15">
    <source>
        <dbReference type="PIRSR" id="PIRSR006135-1"/>
    </source>
</evidence>
<evidence type="ECO:0000256" key="1">
    <source>
        <dbReference type="ARBA" id="ARBA00000312"/>
    </source>
</evidence>
<dbReference type="AlphaFoldDB" id="A0A3M6QTI0"/>
<evidence type="ECO:0000313" key="17">
    <source>
        <dbReference type="EMBL" id="RMX06340.1"/>
    </source>
</evidence>
<dbReference type="RefSeq" id="WP_122227421.1">
    <property type="nucleotide sequence ID" value="NZ_RDQO01000002.1"/>
</dbReference>
<feature type="binding site" evidence="16">
    <location>
        <position position="100"/>
    </location>
    <ligand>
        <name>GTP</name>
        <dbReference type="ChEBI" id="CHEBI:37565"/>
    </ligand>
</feature>
<dbReference type="GO" id="GO:0009236">
    <property type="term" value="P:cobalamin biosynthetic process"/>
    <property type="evidence" value="ECO:0007669"/>
    <property type="project" value="UniProtKB-UniRule"/>
</dbReference>
<comment type="function">
    <text evidence="4 14">Catalyzes ATP-dependent phosphorylation of adenosylcobinamide and addition of GMP to adenosylcobinamide phosphate.</text>
</comment>
<comment type="pathway">
    <text evidence="5 14">Cofactor biosynthesis; adenosylcobalamin biosynthesis; adenosylcobalamin from cob(II)yrinate a,c-diamide: step 6/7.</text>
</comment>
<feature type="binding site" evidence="16">
    <location>
        <begin position="17"/>
        <end position="24"/>
    </location>
    <ligand>
        <name>GTP</name>
        <dbReference type="ChEBI" id="CHEBI:37565"/>
    </ligand>
</feature>
<evidence type="ECO:0000256" key="7">
    <source>
        <dbReference type="ARBA" id="ARBA00007490"/>
    </source>
</evidence>
<evidence type="ECO:0000256" key="8">
    <source>
        <dbReference type="ARBA" id="ARBA00022573"/>
    </source>
</evidence>
<evidence type="ECO:0000256" key="3">
    <source>
        <dbReference type="ARBA" id="ARBA00001522"/>
    </source>
</evidence>
<dbReference type="UniPathway" id="UPA00148">
    <property type="reaction ID" value="UER00236"/>
</dbReference>
<evidence type="ECO:0000256" key="4">
    <source>
        <dbReference type="ARBA" id="ARBA00003889"/>
    </source>
</evidence>
<protein>
    <recommendedName>
        <fullName evidence="14">Bifunctional adenosylcobalamin biosynthesis protein</fullName>
        <ecNumber evidence="14">2.7.1.156</ecNumber>
        <ecNumber evidence="14">2.7.7.62</ecNumber>
    </recommendedName>
</protein>
<comment type="similarity">
    <text evidence="7 14">Belongs to the CobU/CobP family.</text>
</comment>
<evidence type="ECO:0000256" key="14">
    <source>
        <dbReference type="PIRNR" id="PIRNR006135"/>
    </source>
</evidence>
<evidence type="ECO:0000256" key="13">
    <source>
        <dbReference type="ARBA" id="ARBA00023134"/>
    </source>
</evidence>
<keyword evidence="17" id="KW-0548">Nucleotidyltransferase</keyword>
<dbReference type="PANTHER" id="PTHR34848">
    <property type="match status" value="1"/>
</dbReference>
<dbReference type="CDD" id="cd00544">
    <property type="entry name" value="CobU"/>
    <property type="match status" value="1"/>
</dbReference>
<dbReference type="GO" id="GO:0005524">
    <property type="term" value="F:ATP binding"/>
    <property type="evidence" value="ECO:0007669"/>
    <property type="project" value="UniProtKB-UniRule"/>
</dbReference>
<dbReference type="InterPro" id="IPR027417">
    <property type="entry name" value="P-loop_NTPase"/>
</dbReference>
<dbReference type="InterPro" id="IPR003203">
    <property type="entry name" value="CobU/CobP"/>
</dbReference>
<dbReference type="GO" id="GO:0005525">
    <property type="term" value="F:GTP binding"/>
    <property type="evidence" value="ECO:0007669"/>
    <property type="project" value="UniProtKB-UniRule"/>
</dbReference>
<evidence type="ECO:0000256" key="12">
    <source>
        <dbReference type="ARBA" id="ARBA00022840"/>
    </source>
</evidence>
<evidence type="ECO:0000256" key="2">
    <source>
        <dbReference type="ARBA" id="ARBA00000711"/>
    </source>
</evidence>
<comment type="catalytic activity">
    <reaction evidence="1 14">
        <text>adenosylcob(III)inamide + ATP = adenosylcob(III)inamide phosphate + ADP + H(+)</text>
        <dbReference type="Rhea" id="RHEA:15769"/>
        <dbReference type="ChEBI" id="CHEBI:2480"/>
        <dbReference type="ChEBI" id="CHEBI:15378"/>
        <dbReference type="ChEBI" id="CHEBI:30616"/>
        <dbReference type="ChEBI" id="CHEBI:58502"/>
        <dbReference type="ChEBI" id="CHEBI:456216"/>
        <dbReference type="EC" id="2.7.1.156"/>
    </reaction>
</comment>
<organism evidence="17 18">
    <name type="scientific">Corticibacter populi</name>
    <dbReference type="NCBI Taxonomy" id="1550736"/>
    <lineage>
        <taxon>Bacteria</taxon>
        <taxon>Pseudomonadati</taxon>
        <taxon>Pseudomonadota</taxon>
        <taxon>Betaproteobacteria</taxon>
        <taxon>Burkholderiales</taxon>
        <taxon>Comamonadaceae</taxon>
        <taxon>Corticibacter</taxon>
    </lineage>
</organism>
<feature type="binding site" evidence="16">
    <location>
        <position position="78"/>
    </location>
    <ligand>
        <name>GTP</name>
        <dbReference type="ChEBI" id="CHEBI:37565"/>
    </ligand>
</feature>
<dbReference type="Proteomes" id="UP000278006">
    <property type="component" value="Unassembled WGS sequence"/>
</dbReference>
<evidence type="ECO:0000256" key="11">
    <source>
        <dbReference type="ARBA" id="ARBA00022777"/>
    </source>
</evidence>
<dbReference type="EMBL" id="RDQO01000002">
    <property type="protein sequence ID" value="RMX06340.1"/>
    <property type="molecule type" value="Genomic_DNA"/>
</dbReference>
<comment type="catalytic activity">
    <reaction evidence="2 14">
        <text>adenosylcob(III)inamide phosphate + GTP + H(+) = adenosylcob(III)inamide-GDP + diphosphate</text>
        <dbReference type="Rhea" id="RHEA:22712"/>
        <dbReference type="ChEBI" id="CHEBI:15378"/>
        <dbReference type="ChEBI" id="CHEBI:33019"/>
        <dbReference type="ChEBI" id="CHEBI:37565"/>
        <dbReference type="ChEBI" id="CHEBI:58502"/>
        <dbReference type="ChEBI" id="CHEBI:60487"/>
        <dbReference type="EC" id="2.7.7.62"/>
    </reaction>
</comment>
<dbReference type="GO" id="GO:0043752">
    <property type="term" value="F:adenosylcobinamide kinase activity"/>
    <property type="evidence" value="ECO:0007669"/>
    <property type="project" value="UniProtKB-EC"/>
</dbReference>
<feature type="binding site" evidence="16">
    <location>
        <begin position="47"/>
        <end position="49"/>
    </location>
    <ligand>
        <name>GTP</name>
        <dbReference type="ChEBI" id="CHEBI:37565"/>
    </ligand>
</feature>
<evidence type="ECO:0000313" key="18">
    <source>
        <dbReference type="Proteomes" id="UP000278006"/>
    </source>
</evidence>
<dbReference type="Pfam" id="PF02283">
    <property type="entry name" value="CobU"/>
    <property type="match status" value="1"/>
</dbReference>
<comment type="catalytic activity">
    <reaction evidence="3">
        <text>adenosylcob(III)inamide + GTP = adenosylcob(III)inamide phosphate + GDP + H(+)</text>
        <dbReference type="Rhea" id="RHEA:15765"/>
        <dbReference type="ChEBI" id="CHEBI:2480"/>
        <dbReference type="ChEBI" id="CHEBI:15378"/>
        <dbReference type="ChEBI" id="CHEBI:37565"/>
        <dbReference type="ChEBI" id="CHEBI:58189"/>
        <dbReference type="ChEBI" id="CHEBI:58502"/>
        <dbReference type="EC" id="2.7.1.156"/>
    </reaction>
</comment>
<keyword evidence="9 14" id="KW-0808">Transferase</keyword>
<evidence type="ECO:0000256" key="16">
    <source>
        <dbReference type="PIRSR" id="PIRSR006135-2"/>
    </source>
</evidence>
<dbReference type="GO" id="GO:0008820">
    <property type="term" value="F:cobinamide phosphate guanylyltransferase activity"/>
    <property type="evidence" value="ECO:0007669"/>
    <property type="project" value="UniProtKB-UniRule"/>
</dbReference>
<keyword evidence="11 14" id="KW-0418">Kinase</keyword>
<feature type="active site" description="GMP-histidine intermediate" evidence="15">
    <location>
        <position position="63"/>
    </location>
</feature>
<sequence>MNIPSSMPCSRHTLVLGGQKSGKSRHAETLAARWLARDRAHEAVLVATARPWDAEMRARIARHQQDRLRRVPAMRTVEEPLQLADCIARHSQPHVLLVVDCMGMWLTNWLMPADASQHDGGDHDGDAALAQRRAAWQGACAALRQALDAAPGPVLMVSNEIGWGVIPLGREVRVFVDALGLLNQQLAAQCVTVVLMAAGLPLMLKQPDTPDGGP</sequence>
<accession>A0A3M6QTI0</accession>
<evidence type="ECO:0000256" key="6">
    <source>
        <dbReference type="ARBA" id="ARBA00005159"/>
    </source>
</evidence>
<evidence type="ECO:0000256" key="10">
    <source>
        <dbReference type="ARBA" id="ARBA00022741"/>
    </source>
</evidence>
<proteinExistence type="inferred from homology"/>
<keyword evidence="10 14" id="KW-0547">Nucleotide-binding</keyword>
<keyword evidence="13 14" id="KW-0342">GTP-binding</keyword>
<keyword evidence="18" id="KW-1185">Reference proteome</keyword>
<keyword evidence="12 14" id="KW-0067">ATP-binding</keyword>
<comment type="caution">
    <text evidence="17">The sequence shown here is derived from an EMBL/GenBank/DDBJ whole genome shotgun (WGS) entry which is preliminary data.</text>
</comment>
<gene>
    <name evidence="17" type="ORF">D8I35_07300</name>
</gene>
<dbReference type="OrthoDB" id="9788370at2"/>
<evidence type="ECO:0000256" key="9">
    <source>
        <dbReference type="ARBA" id="ARBA00022679"/>
    </source>
</evidence>
<reference evidence="17 18" key="1">
    <citation type="submission" date="2018-10" db="EMBL/GenBank/DDBJ databases">
        <title>Draft genome of Cortibacter populi DSM10536.</title>
        <authorList>
            <person name="Bernier A.-M."/>
            <person name="Bernard K."/>
        </authorList>
    </citation>
    <scope>NUCLEOTIDE SEQUENCE [LARGE SCALE GENOMIC DNA]</scope>
    <source>
        <strain evidence="17 18">DSM 105136</strain>
    </source>
</reference>
<dbReference type="SUPFAM" id="SSF52540">
    <property type="entry name" value="P-loop containing nucleoside triphosphate hydrolases"/>
    <property type="match status" value="1"/>
</dbReference>
<dbReference type="EC" id="2.7.7.62" evidence="14"/>
<dbReference type="EC" id="2.7.1.156" evidence="14"/>
<dbReference type="Gene3D" id="3.40.50.300">
    <property type="entry name" value="P-loop containing nucleotide triphosphate hydrolases"/>
    <property type="match status" value="1"/>
</dbReference>
<dbReference type="PANTHER" id="PTHR34848:SF1">
    <property type="entry name" value="BIFUNCTIONAL ADENOSYLCOBALAMIN BIOSYNTHESIS PROTEIN COBU"/>
    <property type="match status" value="1"/>
</dbReference>